<dbReference type="EMBL" id="AMXF01000296">
    <property type="protein sequence ID" value="ENO95029.1"/>
    <property type="molecule type" value="Genomic_DNA"/>
</dbReference>
<dbReference type="AlphaFoldDB" id="N6ZS84"/>
<dbReference type="OrthoDB" id="932587at2"/>
<dbReference type="Proteomes" id="UP000013047">
    <property type="component" value="Unassembled WGS sequence"/>
</dbReference>
<reference evidence="3 4" key="1">
    <citation type="submission" date="2012-09" db="EMBL/GenBank/DDBJ databases">
        <title>Draft Genome Sequences of 6 Strains from Genus Thauera.</title>
        <authorList>
            <person name="Liu B."/>
            <person name="Shapleigh J.P."/>
            <person name="Frostegard A.H."/>
        </authorList>
    </citation>
    <scope>NUCLEOTIDE SEQUENCE [LARGE SCALE GENOMIC DNA]</scope>
    <source>
        <strain evidence="3 4">B4P</strain>
    </source>
</reference>
<proteinExistence type="predicted"/>
<organism evidence="3 4">
    <name type="scientific">Thauera phenylacetica B4P</name>
    <dbReference type="NCBI Taxonomy" id="1234382"/>
    <lineage>
        <taxon>Bacteria</taxon>
        <taxon>Pseudomonadati</taxon>
        <taxon>Pseudomonadota</taxon>
        <taxon>Betaproteobacteria</taxon>
        <taxon>Rhodocyclales</taxon>
        <taxon>Zoogloeaceae</taxon>
        <taxon>Thauera</taxon>
    </lineage>
</organism>
<evidence type="ECO:0000259" key="1">
    <source>
        <dbReference type="Pfam" id="PF04754"/>
    </source>
</evidence>
<evidence type="ECO:0000313" key="4">
    <source>
        <dbReference type="Proteomes" id="UP000013047"/>
    </source>
</evidence>
<dbReference type="InterPro" id="IPR025587">
    <property type="entry name" value="DUF4351"/>
</dbReference>
<sequence length="331" mass="38140">MPAHHDTGYKLLFSDPLMVRDLLQGFIDDPWLARLDFSTLELVNGHYVSEDLRNRADDVVWRVKADERWVYLYLLIEFQSRIDRFMALRMLVYVGLLYQDLVRGKQLGPDGLLPPVLPIVLYNGEPRWKAPTSLDALLPRVPAFLAPLQPSMRYLLIDEGACTPATFARLPRNLVAAIFQLEQPHTLEGVQRIVAEVEAATREPEYATVRRVIAIWLRAALRRNRKSPILLPELDDLQELKIMLSQRIEKWAKEFQAEGEKKGRVEGRIEGRVEGEVRMLERLLSRRFGELPSWIRQRLSSASEAQLEQWSEAVLDAESLMAIFGEPPSRH</sequence>
<keyword evidence="4" id="KW-1185">Reference proteome</keyword>
<dbReference type="PANTHER" id="PTHR34611:SF2">
    <property type="entry name" value="INACTIVE RECOMBINATION-PROMOTING NUCLEASE-LIKE PROTEIN RPNE-RELATED"/>
    <property type="match status" value="1"/>
</dbReference>
<dbReference type="Pfam" id="PF14261">
    <property type="entry name" value="DUF4351"/>
    <property type="match status" value="1"/>
</dbReference>
<comment type="caution">
    <text evidence="3">The sequence shown here is derived from an EMBL/GenBank/DDBJ whole genome shotgun (WGS) entry which is preliminary data.</text>
</comment>
<feature type="domain" description="DUF4351" evidence="2">
    <location>
        <begin position="270"/>
        <end position="320"/>
    </location>
</feature>
<evidence type="ECO:0000259" key="2">
    <source>
        <dbReference type="Pfam" id="PF14261"/>
    </source>
</evidence>
<dbReference type="PANTHER" id="PTHR34611">
    <property type="match status" value="1"/>
</dbReference>
<dbReference type="Pfam" id="PF04754">
    <property type="entry name" value="Transposase_31"/>
    <property type="match status" value="1"/>
</dbReference>
<feature type="domain" description="Transposase (putative) YhgA-like" evidence="1">
    <location>
        <begin position="4"/>
        <end position="161"/>
    </location>
</feature>
<gene>
    <name evidence="3" type="ORF">C667_21084</name>
</gene>
<dbReference type="RefSeq" id="WP_004381579.1">
    <property type="nucleotide sequence ID" value="NZ_AMXF01000296.1"/>
</dbReference>
<name>N6ZS84_9RHOO</name>
<dbReference type="InterPro" id="IPR006842">
    <property type="entry name" value="Transposase_31"/>
</dbReference>
<protein>
    <submittedName>
        <fullName evidence="3">Putative transposase</fullName>
    </submittedName>
</protein>
<accession>N6ZS84</accession>
<dbReference type="InterPro" id="IPR051699">
    <property type="entry name" value="Rpn/YhgA-like_nuclease"/>
</dbReference>
<evidence type="ECO:0000313" key="3">
    <source>
        <dbReference type="EMBL" id="ENO95029.1"/>
    </source>
</evidence>